<dbReference type="Proteomes" id="UP000002146">
    <property type="component" value="Chromosome"/>
</dbReference>
<reference evidence="1 2" key="1">
    <citation type="journal article" date="2009" name="Stand. Genomic Sci.">
        <title>Complete genome sequence of Methanoculleus marisnigri Romesser et al. 1981 type strain JR1.</title>
        <authorList>
            <person name="Anderson I.J."/>
            <person name="Sieprawska-Lupa M."/>
            <person name="Lapidus A."/>
            <person name="Nolan M."/>
            <person name="Copeland A."/>
            <person name="Glavina Del Rio T."/>
            <person name="Tice H."/>
            <person name="Dalin E."/>
            <person name="Barry K."/>
            <person name="Saunders E."/>
            <person name="Han C."/>
            <person name="Brettin T."/>
            <person name="Detter J.C."/>
            <person name="Bruce D."/>
            <person name="Mikhailova N."/>
            <person name="Pitluck S."/>
            <person name="Hauser L."/>
            <person name="Land M."/>
            <person name="Lucas S."/>
            <person name="Richardson P."/>
            <person name="Whitman W.B."/>
            <person name="Kyrpides N.C."/>
        </authorList>
    </citation>
    <scope>NUCLEOTIDE SEQUENCE [LARGE SCALE GENOMIC DNA]</scope>
    <source>
        <strain evidence="2">ATCC 35101 / DSM 1498 / JR1</strain>
    </source>
</reference>
<sequence>MGEAVVVVMNTLDRGQEIHGWLMRTLQQAINDSDPQLAEHFFAELEQHRPEALRYFRKTEF</sequence>
<gene>
    <name evidence="1" type="ordered locus">Memar_1414</name>
</gene>
<dbReference type="KEGG" id="mem:Memar_1414"/>
<proteinExistence type="predicted"/>
<keyword evidence="2" id="KW-1185">Reference proteome</keyword>
<evidence type="ECO:0000313" key="2">
    <source>
        <dbReference type="Proteomes" id="UP000002146"/>
    </source>
</evidence>
<protein>
    <submittedName>
        <fullName evidence="1">Uncharacterized protein</fullName>
    </submittedName>
</protein>
<dbReference type="AlphaFoldDB" id="A3CVE3"/>
<name>A3CVE3_METMJ</name>
<accession>A3CVE3</accession>
<evidence type="ECO:0000313" key="1">
    <source>
        <dbReference type="EMBL" id="ABN57343.1"/>
    </source>
</evidence>
<dbReference type="EMBL" id="CP000562">
    <property type="protein sequence ID" value="ABN57343.1"/>
    <property type="molecule type" value="Genomic_DNA"/>
</dbReference>
<dbReference type="eggNOG" id="arCOG09596">
    <property type="taxonomic scope" value="Archaea"/>
</dbReference>
<organism evidence="1 2">
    <name type="scientific">Methanoculleus marisnigri (strain ATCC 35101 / DSM 1498 / JR1)</name>
    <dbReference type="NCBI Taxonomy" id="368407"/>
    <lineage>
        <taxon>Archaea</taxon>
        <taxon>Methanobacteriati</taxon>
        <taxon>Methanobacteriota</taxon>
        <taxon>Stenosarchaea group</taxon>
        <taxon>Methanomicrobia</taxon>
        <taxon>Methanomicrobiales</taxon>
        <taxon>Methanomicrobiaceae</taxon>
        <taxon>Methanoculleus</taxon>
    </lineage>
</organism>
<dbReference type="HOGENOM" id="CLU_2748167_0_0_2"/>